<dbReference type="Proteomes" id="UP000313359">
    <property type="component" value="Unassembled WGS sequence"/>
</dbReference>
<proteinExistence type="predicted"/>
<evidence type="ECO:0000256" key="3">
    <source>
        <dbReference type="ARBA" id="ARBA00022691"/>
    </source>
</evidence>
<evidence type="ECO:0000313" key="5">
    <source>
        <dbReference type="EMBL" id="RPD58027.1"/>
    </source>
</evidence>
<reference evidence="5" key="1">
    <citation type="journal article" date="2018" name="Genome Biol. Evol.">
        <title>Genomics and development of Lentinus tigrinus, a white-rot wood-decaying mushroom with dimorphic fruiting bodies.</title>
        <authorList>
            <person name="Wu B."/>
            <person name="Xu Z."/>
            <person name="Knudson A."/>
            <person name="Carlson A."/>
            <person name="Chen N."/>
            <person name="Kovaka S."/>
            <person name="LaButti K."/>
            <person name="Lipzen A."/>
            <person name="Pennachio C."/>
            <person name="Riley R."/>
            <person name="Schakwitz W."/>
            <person name="Umezawa K."/>
            <person name="Ohm R.A."/>
            <person name="Grigoriev I.V."/>
            <person name="Nagy L.G."/>
            <person name="Gibbons J."/>
            <person name="Hibbett D."/>
        </authorList>
    </citation>
    <scope>NUCLEOTIDE SEQUENCE [LARGE SCALE GENOMIC DNA]</scope>
    <source>
        <strain evidence="5">ALCF2SS1-6</strain>
    </source>
</reference>
<feature type="domain" description="O-methyltransferase C-terminal" evidence="4">
    <location>
        <begin position="291"/>
        <end position="418"/>
    </location>
</feature>
<dbReference type="EMBL" id="ML122277">
    <property type="protein sequence ID" value="RPD58027.1"/>
    <property type="molecule type" value="Genomic_DNA"/>
</dbReference>
<dbReference type="PANTHER" id="PTHR43712">
    <property type="entry name" value="PUTATIVE (AFU_ORTHOLOGUE AFUA_4G14580)-RELATED"/>
    <property type="match status" value="1"/>
</dbReference>
<accession>A0A5C2S3H5</accession>
<sequence length="507" mass="55533">MTIAALRALHAVIGSAIDEIEEVYKSQSSTTDLPVDYPSLDIPFYSTHTNPPEVEKSEELRTEPAVFSAANRIVAACGQITATVHKPFFSLIECVNGGNLTACMQFMEAAHIVEILREAGPTGASVKDITGKATEIRRAKDPEAAEIDPSKMSHVLRLLATYHWVKEVRPDVFANNRLSSFIDSGKSSEQLKVSPETKYDETDGVSAFVAMSTDEVAKIQTGLSPWLLGGGPATGYETPFNLAFETQLKYYAWLEQPGNKSRLLRFGHSMNGTRYWELAENIFHGFPWVELHKDAVVVDVGGGIGSVSVILSSAYPQLRFVVEDRAPVVAVAPQSWGHRHAELFSSGRVSFHAQDFLEPRQPFTVPGVGTVNAADVFLLRAVLHNWPDENVRKILTHLRRAAASHTKLLVVDNLLPYACIDEDSETSGGDSEGAVRSLVPDGSPLLPNLGRASANGYLLDISMLGVMNAKERTYREMDALLRSAGWRISRVKRAVGSLWAYTTAEPI</sequence>
<keyword evidence="2 5" id="KW-0808">Transferase</keyword>
<dbReference type="InterPro" id="IPR036388">
    <property type="entry name" value="WH-like_DNA-bd_sf"/>
</dbReference>
<dbReference type="STRING" id="1328759.A0A5C2S3H5"/>
<dbReference type="PANTHER" id="PTHR43712:SF2">
    <property type="entry name" value="O-METHYLTRANSFERASE CICE"/>
    <property type="match status" value="1"/>
</dbReference>
<gene>
    <name evidence="5" type="ORF">L227DRAFT_613112</name>
</gene>
<keyword evidence="3" id="KW-0949">S-adenosyl-L-methionine</keyword>
<dbReference type="Gene3D" id="1.10.10.10">
    <property type="entry name" value="Winged helix-like DNA-binding domain superfamily/Winged helix DNA-binding domain"/>
    <property type="match status" value="1"/>
</dbReference>
<dbReference type="InterPro" id="IPR001077">
    <property type="entry name" value="COMT_C"/>
</dbReference>
<dbReference type="GO" id="GO:0008171">
    <property type="term" value="F:O-methyltransferase activity"/>
    <property type="evidence" value="ECO:0007669"/>
    <property type="project" value="InterPro"/>
</dbReference>
<dbReference type="Gene3D" id="3.40.50.150">
    <property type="entry name" value="Vaccinia Virus protein VP39"/>
    <property type="match status" value="1"/>
</dbReference>
<dbReference type="OrthoDB" id="2410195at2759"/>
<keyword evidence="1 5" id="KW-0489">Methyltransferase</keyword>
<organism evidence="5 6">
    <name type="scientific">Lentinus tigrinus ALCF2SS1-6</name>
    <dbReference type="NCBI Taxonomy" id="1328759"/>
    <lineage>
        <taxon>Eukaryota</taxon>
        <taxon>Fungi</taxon>
        <taxon>Dikarya</taxon>
        <taxon>Basidiomycota</taxon>
        <taxon>Agaricomycotina</taxon>
        <taxon>Agaricomycetes</taxon>
        <taxon>Polyporales</taxon>
        <taxon>Polyporaceae</taxon>
        <taxon>Lentinus</taxon>
    </lineage>
</organism>
<evidence type="ECO:0000259" key="4">
    <source>
        <dbReference type="Pfam" id="PF00891"/>
    </source>
</evidence>
<name>A0A5C2S3H5_9APHY</name>
<dbReference type="PROSITE" id="PS51683">
    <property type="entry name" value="SAM_OMT_II"/>
    <property type="match status" value="1"/>
</dbReference>
<dbReference type="AlphaFoldDB" id="A0A5C2S3H5"/>
<evidence type="ECO:0000313" key="6">
    <source>
        <dbReference type="Proteomes" id="UP000313359"/>
    </source>
</evidence>
<evidence type="ECO:0000256" key="2">
    <source>
        <dbReference type="ARBA" id="ARBA00022679"/>
    </source>
</evidence>
<protein>
    <submittedName>
        <fullName evidence="5">O-methyltransferase</fullName>
    </submittedName>
</protein>
<dbReference type="SUPFAM" id="SSF53335">
    <property type="entry name" value="S-adenosyl-L-methionine-dependent methyltransferases"/>
    <property type="match status" value="1"/>
</dbReference>
<keyword evidence="6" id="KW-1185">Reference proteome</keyword>
<dbReference type="InterPro" id="IPR016461">
    <property type="entry name" value="COMT-like"/>
</dbReference>
<dbReference type="InterPro" id="IPR029063">
    <property type="entry name" value="SAM-dependent_MTases_sf"/>
</dbReference>
<evidence type="ECO:0000256" key="1">
    <source>
        <dbReference type="ARBA" id="ARBA00022603"/>
    </source>
</evidence>
<dbReference type="Pfam" id="PF00891">
    <property type="entry name" value="Methyltransf_2"/>
    <property type="match status" value="1"/>
</dbReference>
<dbReference type="GO" id="GO:0032259">
    <property type="term" value="P:methylation"/>
    <property type="evidence" value="ECO:0007669"/>
    <property type="project" value="UniProtKB-KW"/>
</dbReference>